<dbReference type="AlphaFoldDB" id="A0A6G9AUV8"/>
<dbReference type="RefSeq" id="WP_167215669.1">
    <property type="nucleotide sequence ID" value="NZ_CP050063.1"/>
</dbReference>
<dbReference type="SUPFAM" id="SSF51658">
    <property type="entry name" value="Xylose isomerase-like"/>
    <property type="match status" value="1"/>
</dbReference>
<dbReference type="InterPro" id="IPR050417">
    <property type="entry name" value="Sugar_Epim/Isomerase"/>
</dbReference>
<dbReference type="KEGG" id="spib:G8759_27470"/>
<keyword evidence="1 3" id="KW-0413">Isomerase</keyword>
<protein>
    <submittedName>
        <fullName evidence="3">Sugar phosphate isomerase/epimerase</fullName>
    </submittedName>
</protein>
<sequence length="301" mass="33443">MQPENHTSRRNFIKSATGLITGLSGIDILARQTSFDQASAGFSLPLGVCTSYDKASLVKGLGYSFVEESVGRFLIPDLGDSQYEKNRQALKTENIPVRSYIYFFPGTLKSVGPELHHEAILQRAELALKRAKECGSKNIVFGSGGSRAIPDGFDRATAKAQHIALCQKMAPIAEKYGVTLAVEPLNRGETNFINSLAEGVEIIQAVNNPWFRLQCDIYHMLKEDEKPEEIIKYGQYIVHCHIAEKQSRTPPGVKGDDFKPYFRALKQIKYQGGLSLECVWADFDNEVKQGLSVVKQQLAEV</sequence>
<dbReference type="PANTHER" id="PTHR43489:SF7">
    <property type="entry name" value="3-DEHYDRO-D-GULOSIDE 4-EPIMERASE-RELATED"/>
    <property type="match status" value="1"/>
</dbReference>
<name>A0A6G9AUV8_9BACT</name>
<keyword evidence="4" id="KW-1185">Reference proteome</keyword>
<evidence type="ECO:0000256" key="1">
    <source>
        <dbReference type="ARBA" id="ARBA00023235"/>
    </source>
</evidence>
<dbReference type="GO" id="GO:0016853">
    <property type="term" value="F:isomerase activity"/>
    <property type="evidence" value="ECO:0007669"/>
    <property type="project" value="UniProtKB-KW"/>
</dbReference>
<dbReference type="Proteomes" id="UP000501802">
    <property type="component" value="Chromosome"/>
</dbReference>
<evidence type="ECO:0000313" key="3">
    <source>
        <dbReference type="EMBL" id="QIP16109.1"/>
    </source>
</evidence>
<dbReference type="Gene3D" id="3.20.20.150">
    <property type="entry name" value="Divalent-metal-dependent TIM barrel enzymes"/>
    <property type="match status" value="1"/>
</dbReference>
<accession>A0A6G9AUV8</accession>
<dbReference type="PANTHER" id="PTHR43489">
    <property type="entry name" value="ISOMERASE"/>
    <property type="match status" value="1"/>
</dbReference>
<proteinExistence type="predicted"/>
<dbReference type="InterPro" id="IPR013022">
    <property type="entry name" value="Xyl_isomerase-like_TIM-brl"/>
</dbReference>
<dbReference type="InterPro" id="IPR036237">
    <property type="entry name" value="Xyl_isomerase-like_sf"/>
</dbReference>
<gene>
    <name evidence="3" type="ORF">G8759_27470</name>
</gene>
<feature type="domain" description="Xylose isomerase-like TIM barrel" evidence="2">
    <location>
        <begin position="57"/>
        <end position="295"/>
    </location>
</feature>
<dbReference type="Pfam" id="PF01261">
    <property type="entry name" value="AP_endonuc_2"/>
    <property type="match status" value="1"/>
</dbReference>
<organism evidence="3 4">
    <name type="scientific">Spirosoma aureum</name>
    <dbReference type="NCBI Taxonomy" id="2692134"/>
    <lineage>
        <taxon>Bacteria</taxon>
        <taxon>Pseudomonadati</taxon>
        <taxon>Bacteroidota</taxon>
        <taxon>Cytophagia</taxon>
        <taxon>Cytophagales</taxon>
        <taxon>Cytophagaceae</taxon>
        <taxon>Spirosoma</taxon>
    </lineage>
</organism>
<evidence type="ECO:0000259" key="2">
    <source>
        <dbReference type="Pfam" id="PF01261"/>
    </source>
</evidence>
<dbReference type="EMBL" id="CP050063">
    <property type="protein sequence ID" value="QIP16109.1"/>
    <property type="molecule type" value="Genomic_DNA"/>
</dbReference>
<evidence type="ECO:0000313" key="4">
    <source>
        <dbReference type="Proteomes" id="UP000501802"/>
    </source>
</evidence>
<reference evidence="3 4" key="1">
    <citation type="submission" date="2020-03" db="EMBL/GenBank/DDBJ databases">
        <authorList>
            <person name="Kim M.K."/>
        </authorList>
    </citation>
    <scope>NUCLEOTIDE SEQUENCE [LARGE SCALE GENOMIC DNA]</scope>
    <source>
        <strain evidence="3 4">BT328</strain>
    </source>
</reference>